<evidence type="ECO:0000313" key="1">
    <source>
        <dbReference type="EMBL" id="KKQ91202.1"/>
    </source>
</evidence>
<comment type="caution">
    <text evidence="1">The sequence shown here is derived from an EMBL/GenBank/DDBJ whole genome shotgun (WGS) entry which is preliminary data.</text>
</comment>
<name>A0A0G0LJJ4_9BACT</name>
<sequence>MAKLIEVKTFNNRIKNGIVDSKKAAA</sequence>
<evidence type="ECO:0000313" key="2">
    <source>
        <dbReference type="Proteomes" id="UP000034774"/>
    </source>
</evidence>
<proteinExistence type="predicted"/>
<feature type="non-terminal residue" evidence="1">
    <location>
        <position position="26"/>
    </location>
</feature>
<accession>A0A0G0LJJ4</accession>
<dbReference type="AlphaFoldDB" id="A0A0G0LJJ4"/>
<organism evidence="1 2">
    <name type="scientific">Candidatus Woesebacteria bacterium GW2011_GWB1_39_10</name>
    <dbReference type="NCBI Taxonomy" id="1618572"/>
    <lineage>
        <taxon>Bacteria</taxon>
        <taxon>Candidatus Woeseibacteriota</taxon>
    </lineage>
</organism>
<gene>
    <name evidence="1" type="ORF">UT17_C0015G0001</name>
</gene>
<dbReference type="EMBL" id="LBVU01000015">
    <property type="protein sequence ID" value="KKQ91202.1"/>
    <property type="molecule type" value="Genomic_DNA"/>
</dbReference>
<dbReference type="Proteomes" id="UP000034774">
    <property type="component" value="Unassembled WGS sequence"/>
</dbReference>
<reference evidence="1 2" key="1">
    <citation type="journal article" date="2015" name="Nature">
        <title>rRNA introns, odd ribosomes, and small enigmatic genomes across a large radiation of phyla.</title>
        <authorList>
            <person name="Brown C.T."/>
            <person name="Hug L.A."/>
            <person name="Thomas B.C."/>
            <person name="Sharon I."/>
            <person name="Castelle C.J."/>
            <person name="Singh A."/>
            <person name="Wilkins M.J."/>
            <person name="Williams K.H."/>
            <person name="Banfield J.F."/>
        </authorList>
    </citation>
    <scope>NUCLEOTIDE SEQUENCE [LARGE SCALE GENOMIC DNA]</scope>
</reference>
<protein>
    <submittedName>
        <fullName evidence="1">Uncharacterized protein</fullName>
    </submittedName>
</protein>